<dbReference type="InterPro" id="IPR015943">
    <property type="entry name" value="WD40/YVTN_repeat-like_dom_sf"/>
</dbReference>
<evidence type="ECO:0000259" key="6">
    <source>
        <dbReference type="PROSITE" id="PS50928"/>
    </source>
</evidence>
<dbReference type="EMBL" id="QUZK01000003">
    <property type="protein sequence ID" value="RFF32902.1"/>
    <property type="molecule type" value="Genomic_DNA"/>
</dbReference>
<dbReference type="InterPro" id="IPR036322">
    <property type="entry name" value="WD40_repeat_dom_sf"/>
</dbReference>
<feature type="transmembrane region" description="Helical" evidence="5">
    <location>
        <begin position="471"/>
        <end position="494"/>
    </location>
</feature>
<proteinExistence type="inferred from homology"/>
<gene>
    <name evidence="7" type="ORF">DZC52_00620</name>
</gene>
<dbReference type="CDD" id="cd06261">
    <property type="entry name" value="TM_PBP2"/>
    <property type="match status" value="1"/>
</dbReference>
<dbReference type="GO" id="GO:0005886">
    <property type="term" value="C:plasma membrane"/>
    <property type="evidence" value="ECO:0007669"/>
    <property type="project" value="UniProtKB-SubCell"/>
</dbReference>
<dbReference type="PANTHER" id="PTHR42727:SF1">
    <property type="entry name" value="PHOSPHATE TRANSPORT SYSTEM PERMEASE"/>
    <property type="match status" value="1"/>
</dbReference>
<accession>A0A3E1KD41</accession>
<keyword evidence="3 5" id="KW-1133">Transmembrane helix</keyword>
<dbReference type="AlphaFoldDB" id="A0A3E1KD41"/>
<keyword evidence="5" id="KW-0813">Transport</keyword>
<dbReference type="Proteomes" id="UP000260351">
    <property type="component" value="Unassembled WGS sequence"/>
</dbReference>
<sequence length="766" mass="84012">MNSNANTAGERTSFLPSADAMARRRRRRYLADGAARWMVRAGGGGVVVALALIFVYLFSEVFPLLKGASVDTQASYVAEGSRSAEPAYLALERYGEIGMRYSRDGELVYFHLGDGEVIRRVDLAVPEGIEVTSVGNGEPRARLVTFGLSDGTAIIVRHGFELQFPEAGVRRVVPAPEFPVGADPVLVDDNGAALDTIAVQHSRDDIGVAARTADGRMMFVRFRVSTGSLTGEREVRRQAYELPDAPEPVTHLQLSANLWNLIGADTDGHLVYWDIAKPGQAVVRDRRRVADGDESITALQYLNGTFSIVAGTSTGQLSQWFLVRDETEDAGDNIFFLARARDFEQHPGAITDIQAEYARKGFVVVDDSGHLGVHYGTSARTLLLKKVSDRPLVHVGVSPVNNRIIFEDDAGQLTELDLWNEHPEASLKALWGKVWYEGRSDPEYVWQASSGSDSFEPKYSMVPLTVGTLKAAFFAMLFAMPLAIAGAVYTAYFMSPKLRGMVKPTIEVMEALPTVILGFLAGLWLAPFLENHIPVVFTVLVGLPLAFLLFAWAWAQLPRSVRNRIPGGWEAVILMPIICLLVWGLVELSPIIEIWFFDGSMRQWFTDMGITYDQRNALVVGIAMGFAVIPTIFSIAEDAVFTVPKHLTQGSLALGATPWQTVTRVILLTASPGIFSAVMIGFGRAVGETMIVLMATGNSPVVNFNIFEGMRTLSANIAVELPETAVNSTHFRILFMAGLVLFAMTFIVNTIAEIVRQRLRARYSNL</sequence>
<evidence type="ECO:0000256" key="1">
    <source>
        <dbReference type="ARBA" id="ARBA00004651"/>
    </source>
</evidence>
<feature type="transmembrane region" description="Helical" evidence="5">
    <location>
        <begin position="731"/>
        <end position="752"/>
    </location>
</feature>
<comment type="caution">
    <text evidence="7">The sequence shown here is derived from an EMBL/GenBank/DDBJ whole genome shotgun (WGS) entry which is preliminary data.</text>
</comment>
<evidence type="ECO:0000256" key="2">
    <source>
        <dbReference type="ARBA" id="ARBA00022692"/>
    </source>
</evidence>
<evidence type="ECO:0000256" key="3">
    <source>
        <dbReference type="ARBA" id="ARBA00022989"/>
    </source>
</evidence>
<dbReference type="GO" id="GO:0055085">
    <property type="term" value="P:transmembrane transport"/>
    <property type="evidence" value="ECO:0007669"/>
    <property type="project" value="InterPro"/>
</dbReference>
<protein>
    <submittedName>
        <fullName evidence="7">ABC transporter permease subunit</fullName>
    </submittedName>
</protein>
<feature type="transmembrane region" description="Helical" evidence="5">
    <location>
        <begin position="567"/>
        <end position="597"/>
    </location>
</feature>
<feature type="transmembrane region" description="Helical" evidence="5">
    <location>
        <begin position="506"/>
        <end position="526"/>
    </location>
</feature>
<dbReference type="InterPro" id="IPR000515">
    <property type="entry name" value="MetI-like"/>
</dbReference>
<dbReference type="PROSITE" id="PS50928">
    <property type="entry name" value="ABC_TM1"/>
    <property type="match status" value="1"/>
</dbReference>
<dbReference type="Gene3D" id="2.130.10.10">
    <property type="entry name" value="YVTN repeat-like/Quinoprotein amine dehydrogenase"/>
    <property type="match status" value="1"/>
</dbReference>
<feature type="transmembrane region" description="Helical" evidence="5">
    <location>
        <begin position="617"/>
        <end position="636"/>
    </location>
</feature>
<feature type="transmembrane region" description="Helical" evidence="5">
    <location>
        <begin position="37"/>
        <end position="58"/>
    </location>
</feature>
<organism evidence="7 8">
    <name type="scientific">Wenzhouxiangella sediminis</name>
    <dbReference type="NCBI Taxonomy" id="1792836"/>
    <lineage>
        <taxon>Bacteria</taxon>
        <taxon>Pseudomonadati</taxon>
        <taxon>Pseudomonadota</taxon>
        <taxon>Gammaproteobacteria</taxon>
        <taxon>Chromatiales</taxon>
        <taxon>Wenzhouxiangellaceae</taxon>
        <taxon>Wenzhouxiangella</taxon>
    </lineage>
</organism>
<name>A0A3E1KD41_9GAMM</name>
<evidence type="ECO:0000313" key="8">
    <source>
        <dbReference type="Proteomes" id="UP000260351"/>
    </source>
</evidence>
<keyword evidence="2 5" id="KW-0812">Transmembrane</keyword>
<keyword evidence="8" id="KW-1185">Reference proteome</keyword>
<dbReference type="PANTHER" id="PTHR42727">
    <property type="entry name" value="PHOSPHATE TRANSPORT SYSTEM PERMEASE PROTEIN"/>
    <property type="match status" value="1"/>
</dbReference>
<comment type="similarity">
    <text evidence="5">Belongs to the binding-protein-dependent transport system permease family.</text>
</comment>
<dbReference type="Pfam" id="PF00528">
    <property type="entry name" value="BPD_transp_1"/>
    <property type="match status" value="1"/>
</dbReference>
<evidence type="ECO:0000256" key="4">
    <source>
        <dbReference type="ARBA" id="ARBA00023136"/>
    </source>
</evidence>
<dbReference type="SUPFAM" id="SSF161098">
    <property type="entry name" value="MetI-like"/>
    <property type="match status" value="2"/>
</dbReference>
<evidence type="ECO:0000313" key="7">
    <source>
        <dbReference type="EMBL" id="RFF32902.1"/>
    </source>
</evidence>
<comment type="subcellular location">
    <subcellularLocation>
        <location evidence="1 5">Cell membrane</location>
        <topology evidence="1 5">Multi-pass membrane protein</topology>
    </subcellularLocation>
</comment>
<keyword evidence="4 5" id="KW-0472">Membrane</keyword>
<dbReference type="OrthoDB" id="9785113at2"/>
<dbReference type="InterPro" id="IPR035906">
    <property type="entry name" value="MetI-like_sf"/>
</dbReference>
<feature type="domain" description="ABC transmembrane type-1" evidence="6">
    <location>
        <begin position="465"/>
        <end position="752"/>
    </location>
</feature>
<dbReference type="SUPFAM" id="SSF50978">
    <property type="entry name" value="WD40 repeat-like"/>
    <property type="match status" value="1"/>
</dbReference>
<dbReference type="Gene3D" id="1.10.3720.10">
    <property type="entry name" value="MetI-like"/>
    <property type="match status" value="1"/>
</dbReference>
<reference evidence="7 8" key="1">
    <citation type="submission" date="2018-08" db="EMBL/GenBank/DDBJ databases">
        <title>Wenzhouxiangella salilacus sp. nov., a novel bacterium isolated from a saline lake in Xinjiang Province, China.</title>
        <authorList>
            <person name="Han S."/>
        </authorList>
    </citation>
    <scope>NUCLEOTIDE SEQUENCE [LARGE SCALE GENOMIC DNA]</scope>
    <source>
        <strain evidence="7 8">XDB06</strain>
    </source>
</reference>
<evidence type="ECO:0000256" key="5">
    <source>
        <dbReference type="RuleBase" id="RU363032"/>
    </source>
</evidence>
<feature type="transmembrane region" description="Helical" evidence="5">
    <location>
        <begin position="532"/>
        <end position="555"/>
    </location>
</feature>
<feature type="transmembrane region" description="Helical" evidence="5">
    <location>
        <begin position="665"/>
        <end position="686"/>
    </location>
</feature>